<comment type="similarity">
    <text evidence="2">Belongs to the ABC transporter superfamily.</text>
</comment>
<feature type="domain" description="ABC transporter" evidence="9">
    <location>
        <begin position="6"/>
        <end position="245"/>
    </location>
</feature>
<keyword evidence="5" id="KW-0547">Nucleotide-binding</keyword>
<evidence type="ECO:0000256" key="5">
    <source>
        <dbReference type="ARBA" id="ARBA00022741"/>
    </source>
</evidence>
<accession>A0ABS5QUS9</accession>
<dbReference type="RefSeq" id="WP_213820415.1">
    <property type="nucleotide sequence ID" value="NZ_JAAMFL010000001.1"/>
</dbReference>
<evidence type="ECO:0000313" key="10">
    <source>
        <dbReference type="EMBL" id="MBS9336953.1"/>
    </source>
</evidence>
<evidence type="ECO:0000256" key="3">
    <source>
        <dbReference type="ARBA" id="ARBA00022448"/>
    </source>
</evidence>
<keyword evidence="6 10" id="KW-0067">ATP-binding</keyword>
<comment type="caution">
    <text evidence="10">The sequence shown here is derived from an EMBL/GenBank/DDBJ whole genome shotgun (WGS) entry which is preliminary data.</text>
</comment>
<dbReference type="NCBIfam" id="NF010167">
    <property type="entry name" value="PRK13648.1"/>
    <property type="match status" value="2"/>
</dbReference>
<organism evidence="10 11">
    <name type="scientific">Fructobacillus parabroussonetiae</name>
    <dbReference type="NCBI Taxonomy" id="2713174"/>
    <lineage>
        <taxon>Bacteria</taxon>
        <taxon>Bacillati</taxon>
        <taxon>Bacillota</taxon>
        <taxon>Bacilli</taxon>
        <taxon>Lactobacillales</taxon>
        <taxon>Lactobacillaceae</taxon>
        <taxon>Fructobacillus</taxon>
    </lineage>
</organism>
<evidence type="ECO:0000256" key="8">
    <source>
        <dbReference type="ARBA" id="ARBA00023136"/>
    </source>
</evidence>
<sequence length="559" mass="61092">MVETAIQLKDLSFRYHSQAEETLKNLNTTIKKGSKTLVLGPSGSGKSTLISLINGLVTDKDGEISGTLTIDGQDQQAGDAFERSLAVGTILQDTDRQFVGLTVAEDIGFVLENEAVPVRQLRAAVKRMAERLELTALLPLGPESLSGGQKQRVAMAGVLVGDSPILVLDEPLASLDPKTGQQILETIDQLHQEGITIIMVEHRLDEVLRQGVDQVLVLQDGEFVFDGQTADLLKEPAFHDWQLAQPAYLSWIENSGYPLAQLENRQDVDRVTGPGLAEALEKLGQSEAATSIAKVGDDEALSVSNLSYAYGDRQILKNLSFRIERNRWLALIGENGSGKSTLARILAGFLPIQTGSILATDAGSPAGERIDFADLTLSEQAQYVGYVSQNPNEMLIGLSVFDEVATGLRLRNVPEQIIEEKVFFALKKANLYPYRNWQSQSLSFGQKRRLSVLAVAILEPAVLILDEPTAGQDDVSAKGLLEYLSILRQDGIALVTVTHDMALIEKWADQVLSFVDGQLSEKMRPAELFQSKSLLKETALITPSDQILRERLLKGVSHD</sequence>
<evidence type="ECO:0000259" key="9">
    <source>
        <dbReference type="PROSITE" id="PS50893"/>
    </source>
</evidence>
<keyword evidence="7" id="KW-1278">Translocase</keyword>
<feature type="domain" description="ABC transporter" evidence="9">
    <location>
        <begin position="301"/>
        <end position="541"/>
    </location>
</feature>
<proteinExistence type="inferred from homology"/>
<evidence type="ECO:0000256" key="6">
    <source>
        <dbReference type="ARBA" id="ARBA00022840"/>
    </source>
</evidence>
<dbReference type="PROSITE" id="PS50893">
    <property type="entry name" value="ABC_TRANSPORTER_2"/>
    <property type="match status" value="2"/>
</dbReference>
<dbReference type="PANTHER" id="PTHR43553">
    <property type="entry name" value="HEAVY METAL TRANSPORTER"/>
    <property type="match status" value="1"/>
</dbReference>
<gene>
    <name evidence="10" type="ORF">G6R30_00515</name>
</gene>
<reference evidence="10 11" key="1">
    <citation type="submission" date="2020-02" db="EMBL/GenBank/DDBJ databases">
        <title>Fructobacillus sp. isolated from paper mulberry of Taiwan.</title>
        <authorList>
            <person name="Lin S.-T."/>
        </authorList>
    </citation>
    <scope>NUCLEOTIDE SEQUENCE [LARGE SCALE GENOMIC DNA]</scope>
    <source>
        <strain evidence="10 11">S1-1</strain>
    </source>
</reference>
<dbReference type="InterPro" id="IPR003439">
    <property type="entry name" value="ABC_transporter-like_ATP-bd"/>
</dbReference>
<dbReference type="PANTHER" id="PTHR43553:SF27">
    <property type="entry name" value="ENERGY-COUPLING FACTOR TRANSPORTER ATP-BINDING PROTEIN ECFA2"/>
    <property type="match status" value="1"/>
</dbReference>
<dbReference type="EMBL" id="JAAMFL010000001">
    <property type="protein sequence ID" value="MBS9336953.1"/>
    <property type="molecule type" value="Genomic_DNA"/>
</dbReference>
<dbReference type="CDD" id="cd03225">
    <property type="entry name" value="ABC_cobalt_CbiO_domain1"/>
    <property type="match status" value="2"/>
</dbReference>
<evidence type="ECO:0000256" key="2">
    <source>
        <dbReference type="ARBA" id="ARBA00005417"/>
    </source>
</evidence>
<dbReference type="InterPro" id="IPR003593">
    <property type="entry name" value="AAA+_ATPase"/>
</dbReference>
<evidence type="ECO:0000313" key="11">
    <source>
        <dbReference type="Proteomes" id="UP001519503"/>
    </source>
</evidence>
<dbReference type="Pfam" id="PF00005">
    <property type="entry name" value="ABC_tran"/>
    <property type="match status" value="2"/>
</dbReference>
<evidence type="ECO:0000256" key="4">
    <source>
        <dbReference type="ARBA" id="ARBA00022475"/>
    </source>
</evidence>
<dbReference type="SUPFAM" id="SSF52540">
    <property type="entry name" value="P-loop containing nucleoside triphosphate hydrolases"/>
    <property type="match status" value="2"/>
</dbReference>
<dbReference type="InterPro" id="IPR015856">
    <property type="entry name" value="ABC_transpr_CbiO/EcfA_su"/>
</dbReference>
<keyword evidence="3" id="KW-0813">Transport</keyword>
<evidence type="ECO:0000256" key="7">
    <source>
        <dbReference type="ARBA" id="ARBA00022967"/>
    </source>
</evidence>
<dbReference type="Gene3D" id="3.40.50.300">
    <property type="entry name" value="P-loop containing nucleotide triphosphate hydrolases"/>
    <property type="match status" value="2"/>
</dbReference>
<dbReference type="Proteomes" id="UP001519503">
    <property type="component" value="Unassembled WGS sequence"/>
</dbReference>
<keyword evidence="4" id="KW-1003">Cell membrane</keyword>
<dbReference type="InterPro" id="IPR027417">
    <property type="entry name" value="P-loop_NTPase"/>
</dbReference>
<keyword evidence="8" id="KW-0472">Membrane</keyword>
<name>A0ABS5QUS9_9LACO</name>
<dbReference type="SMART" id="SM00382">
    <property type="entry name" value="AAA"/>
    <property type="match status" value="2"/>
</dbReference>
<evidence type="ECO:0000256" key="1">
    <source>
        <dbReference type="ARBA" id="ARBA00004202"/>
    </source>
</evidence>
<dbReference type="InterPro" id="IPR017871">
    <property type="entry name" value="ABC_transporter-like_CS"/>
</dbReference>
<comment type="subcellular location">
    <subcellularLocation>
        <location evidence="1">Cell membrane</location>
        <topology evidence="1">Peripheral membrane protein</topology>
    </subcellularLocation>
</comment>
<keyword evidence="11" id="KW-1185">Reference proteome</keyword>
<dbReference type="GO" id="GO:0005524">
    <property type="term" value="F:ATP binding"/>
    <property type="evidence" value="ECO:0007669"/>
    <property type="project" value="UniProtKB-KW"/>
</dbReference>
<dbReference type="PROSITE" id="PS00211">
    <property type="entry name" value="ABC_TRANSPORTER_1"/>
    <property type="match status" value="2"/>
</dbReference>
<protein>
    <submittedName>
        <fullName evidence="10">ABC transporter ATP-binding protein</fullName>
    </submittedName>
</protein>
<dbReference type="InterPro" id="IPR050095">
    <property type="entry name" value="ECF_ABC_transporter_ATP-bd"/>
</dbReference>